<dbReference type="EMBL" id="LRXL01000026">
    <property type="protein sequence ID" value="OAB79729.1"/>
    <property type="molecule type" value="Genomic_DNA"/>
</dbReference>
<reference evidence="1 2" key="1">
    <citation type="submission" date="2016-02" db="EMBL/GenBank/DDBJ databases">
        <title>Ulvibacter sp. LPB0005, isolated from Thais luteostoma.</title>
        <authorList>
            <person name="Shin S.-K."/>
            <person name="Yi H."/>
        </authorList>
    </citation>
    <scope>NUCLEOTIDE SEQUENCE [LARGE SCALE GENOMIC DNA]</scope>
    <source>
        <strain evidence="1 2">LPB0005</strain>
    </source>
</reference>
<dbReference type="Proteomes" id="UP000077013">
    <property type="component" value="Unassembled WGS sequence"/>
</dbReference>
<proteinExistence type="predicted"/>
<gene>
    <name evidence="1" type="ORF">ULVI_03010</name>
</gene>
<comment type="caution">
    <text evidence="1">The sequence shown here is derived from an EMBL/GenBank/DDBJ whole genome shotgun (WGS) entry which is preliminary data.</text>
</comment>
<evidence type="ECO:0000313" key="2">
    <source>
        <dbReference type="Proteomes" id="UP000077013"/>
    </source>
</evidence>
<evidence type="ECO:0000313" key="1">
    <source>
        <dbReference type="EMBL" id="OAB79729.1"/>
    </source>
</evidence>
<keyword evidence="2" id="KW-1185">Reference proteome</keyword>
<protein>
    <submittedName>
        <fullName evidence="1">Uncharacterized protein</fullName>
    </submittedName>
</protein>
<name>A0A167IJX0_9FLAO</name>
<organism evidence="1 2">
    <name type="scientific">Cochleicola gelatinilyticus</name>
    <dbReference type="NCBI Taxonomy" id="1763537"/>
    <lineage>
        <taxon>Bacteria</taxon>
        <taxon>Pseudomonadati</taxon>
        <taxon>Bacteroidota</taxon>
        <taxon>Flavobacteriia</taxon>
        <taxon>Flavobacteriales</taxon>
        <taxon>Flavobacteriaceae</taxon>
        <taxon>Cochleicola</taxon>
    </lineage>
</organism>
<accession>A0A167IJX0</accession>
<sequence length="114" mass="13528">MKQLNHSSLVGKMLVDNRTRALFFSTFLENISANYTPIASNVSFYEFQEFYQFLETFEIIKPGSTCINANKLTVMQLWKEFKNQPSQKNNFLRELFIEARNRIKSPRLRFSFAR</sequence>
<dbReference type="AlphaFoldDB" id="A0A167IJX0"/>
<dbReference type="STRING" id="1763537.ULVI_03010"/>